<sequence length="59" mass="6940">MGKKVKYEVGEKETIAECLERIARDGYQPVRRVEVPVFREGEVDMEVAKQRVQFEVKKK</sequence>
<reference evidence="2" key="1">
    <citation type="submission" date="2019-01" db="EMBL/GenBank/DDBJ databases">
        <title>Genomic analysis of Salicibibacter sp. NKC3-5.</title>
        <authorList>
            <person name="Oh Y.J."/>
        </authorList>
    </citation>
    <scope>NUCLEOTIDE SEQUENCE [LARGE SCALE GENOMIC DNA]</scope>
    <source>
        <strain evidence="2">NKC3-5</strain>
    </source>
</reference>
<dbReference type="InterPro" id="IPR025930">
    <property type="entry name" value="NETI"/>
</dbReference>
<dbReference type="Pfam" id="PF14044">
    <property type="entry name" value="NETI"/>
    <property type="match status" value="1"/>
</dbReference>
<evidence type="ECO:0000313" key="1">
    <source>
        <dbReference type="EMBL" id="QDI92613.1"/>
    </source>
</evidence>
<dbReference type="RefSeq" id="WP_142091114.1">
    <property type="nucleotide sequence ID" value="NZ_CP035485.1"/>
</dbReference>
<name>A0A514LLD6_9BACI</name>
<keyword evidence="2" id="KW-1185">Reference proteome</keyword>
<dbReference type="EMBL" id="CP035485">
    <property type="protein sequence ID" value="QDI92613.1"/>
    <property type="molecule type" value="Genomic_DNA"/>
</dbReference>
<evidence type="ECO:0000313" key="2">
    <source>
        <dbReference type="Proteomes" id="UP000319756"/>
    </source>
</evidence>
<dbReference type="Proteomes" id="UP000319756">
    <property type="component" value="Chromosome"/>
</dbReference>
<gene>
    <name evidence="1" type="ORF">EPH95_16690</name>
</gene>
<dbReference type="AlphaFoldDB" id="A0A514LLD6"/>
<dbReference type="KEGG" id="sale:EPH95_16690"/>
<accession>A0A514LLD6</accession>
<protein>
    <submittedName>
        <fullName evidence="1">NETI motif-containing protein</fullName>
    </submittedName>
</protein>
<proteinExistence type="predicted"/>
<organism evidence="1 2">
    <name type="scientific">Salicibibacter halophilus</name>
    <dbReference type="NCBI Taxonomy" id="2502791"/>
    <lineage>
        <taxon>Bacteria</taxon>
        <taxon>Bacillati</taxon>
        <taxon>Bacillota</taxon>
        <taxon>Bacilli</taxon>
        <taxon>Bacillales</taxon>
        <taxon>Bacillaceae</taxon>
        <taxon>Salicibibacter</taxon>
    </lineage>
</organism>